<evidence type="ECO:0000313" key="1">
    <source>
        <dbReference type="EMBL" id="KFL31419.1"/>
    </source>
</evidence>
<accession>A0A087M3G6</accession>
<dbReference type="EMBL" id="JQGC01000006">
    <property type="protein sequence ID" value="KFL31419.1"/>
    <property type="molecule type" value="Genomic_DNA"/>
</dbReference>
<keyword evidence="2" id="KW-1185">Reference proteome</keyword>
<gene>
    <name evidence="1" type="ORF">JP75_07620</name>
</gene>
<reference evidence="1 2" key="1">
    <citation type="submission" date="2014-08" db="EMBL/GenBank/DDBJ databases">
        <authorList>
            <person name="Hassan Y.I."/>
            <person name="Lepp D."/>
            <person name="Zhou T."/>
        </authorList>
    </citation>
    <scope>NUCLEOTIDE SEQUENCE [LARGE SCALE GENOMIC DNA]</scope>
    <source>
        <strain evidence="1 2">IFO13584</strain>
    </source>
</reference>
<proteinExistence type="predicted"/>
<evidence type="ECO:0000313" key="2">
    <source>
        <dbReference type="Proteomes" id="UP000028981"/>
    </source>
</evidence>
<name>A0A087M3G6_9HYPH</name>
<comment type="caution">
    <text evidence="1">The sequence shown here is derived from an EMBL/GenBank/DDBJ whole genome shotgun (WGS) entry which is preliminary data.</text>
</comment>
<organism evidence="1 2">
    <name type="scientific">Devosia riboflavina</name>
    <dbReference type="NCBI Taxonomy" id="46914"/>
    <lineage>
        <taxon>Bacteria</taxon>
        <taxon>Pseudomonadati</taxon>
        <taxon>Pseudomonadota</taxon>
        <taxon>Alphaproteobacteria</taxon>
        <taxon>Hyphomicrobiales</taxon>
        <taxon>Devosiaceae</taxon>
        <taxon>Devosia</taxon>
    </lineage>
</organism>
<sequence>MKICLVTIKSATPYSQSKAVDPDQFPKLEKESADGWDKRLWREKATYDSSGIVCIPAMALKMSVDEAVKRLNIGIPGRGKSTYTKFFTAGQICEADVSLGIHKDDLEQIDIWANADGVRGSGKRVRRRFPIIKEYEAVARFAILDDIIPEAIFEQAITEAGRLVGIGRFRPEKGGFLGRFHVTGFQWSTV</sequence>
<dbReference type="Proteomes" id="UP000028981">
    <property type="component" value="Unassembled WGS sequence"/>
</dbReference>
<dbReference type="OrthoDB" id="7221945at2"/>
<dbReference type="AlphaFoldDB" id="A0A087M3G6"/>
<dbReference type="RefSeq" id="WP_035081132.1">
    <property type="nucleotide sequence ID" value="NZ_JQGC01000006.1"/>
</dbReference>
<protein>
    <submittedName>
        <fullName evidence="1">Uncharacterized protein</fullName>
    </submittedName>
</protein>